<comment type="caution">
    <text evidence="2">The sequence shown here is derived from an EMBL/GenBank/DDBJ whole genome shotgun (WGS) entry which is preliminary data.</text>
</comment>
<keyword evidence="3" id="KW-1185">Reference proteome</keyword>
<dbReference type="Gene3D" id="1.10.260.40">
    <property type="entry name" value="lambda repressor-like DNA-binding domains"/>
    <property type="match status" value="1"/>
</dbReference>
<name>A0ABW6U132_9ACTN</name>
<reference evidence="2 3" key="1">
    <citation type="submission" date="2024-10" db="EMBL/GenBank/DDBJ databases">
        <title>The Natural Products Discovery Center: Release of the First 8490 Sequenced Strains for Exploring Actinobacteria Biosynthetic Diversity.</title>
        <authorList>
            <person name="Kalkreuter E."/>
            <person name="Kautsar S.A."/>
            <person name="Yang D."/>
            <person name="Bader C.D."/>
            <person name="Teijaro C.N."/>
            <person name="Fluegel L."/>
            <person name="Davis C.M."/>
            <person name="Simpson J.R."/>
            <person name="Lauterbach L."/>
            <person name="Steele A.D."/>
            <person name="Gui C."/>
            <person name="Meng S."/>
            <person name="Li G."/>
            <person name="Viehrig K."/>
            <person name="Ye F."/>
            <person name="Su P."/>
            <person name="Kiefer A.F."/>
            <person name="Nichols A."/>
            <person name="Cepeda A.J."/>
            <person name="Yan W."/>
            <person name="Fan B."/>
            <person name="Jiang Y."/>
            <person name="Adhikari A."/>
            <person name="Zheng C.-J."/>
            <person name="Schuster L."/>
            <person name="Cowan T.M."/>
            <person name="Smanski M.J."/>
            <person name="Chevrette M.G."/>
            <person name="De Carvalho L.P.S."/>
            <person name="Shen B."/>
        </authorList>
    </citation>
    <scope>NUCLEOTIDE SEQUENCE [LARGE SCALE GENOMIC DNA]</scope>
    <source>
        <strain evidence="2 3">NPDC001650</strain>
    </source>
</reference>
<dbReference type="PROSITE" id="PS50943">
    <property type="entry name" value="HTH_CROC1"/>
    <property type="match status" value="1"/>
</dbReference>
<dbReference type="EMBL" id="JBIAUT010000004">
    <property type="protein sequence ID" value="MFF4217693.1"/>
    <property type="molecule type" value="Genomic_DNA"/>
</dbReference>
<dbReference type="CDD" id="cd00093">
    <property type="entry name" value="HTH_XRE"/>
    <property type="match status" value="1"/>
</dbReference>
<dbReference type="SMART" id="SM00530">
    <property type="entry name" value="HTH_XRE"/>
    <property type="match status" value="1"/>
</dbReference>
<gene>
    <name evidence="2" type="ORF">ACFYZM_15640</name>
</gene>
<evidence type="ECO:0000313" key="2">
    <source>
        <dbReference type="EMBL" id="MFF4217693.1"/>
    </source>
</evidence>
<evidence type="ECO:0000259" key="1">
    <source>
        <dbReference type="PROSITE" id="PS50943"/>
    </source>
</evidence>
<sequence>MVRDHTVDLWTHPELAAAVANEDWAGLLRTYRRLTGISQTKLGKLTGLAQPDVSAIERGRRRVMSAEVRQRITAGLGVPAELRGADRPRAGAGGETDGVPRLGLAACAPDADLLARVTTVVDGTKRVDTATLDWLDRLLAEHRRAEDVIGSRPLVTIMRQQLRTVMDLHAGARGALADRVVLLASEHAQFLAWMAQDQADTATALAWYDRSHEWALEAGDADMAATTLNMKAHMAWSNGRATRCVRLAEASQWSAPDSSLGVQAMAVQMAARGHALSGEADDTRRLLDEGQDLMTRAAERPEEQPPWMYFYDETWFRLQRGMAELHLRAWSRAIGHLTDGLAALPDDYRRDKTWYRACLTHALAGANEPEQSLTVALRTVPDAAVVGRPHAWGELHTAAAVLLRRGATAEGRQLVAALREHD</sequence>
<dbReference type="InterPro" id="IPR001387">
    <property type="entry name" value="Cro/C1-type_HTH"/>
</dbReference>
<protein>
    <submittedName>
        <fullName evidence="2">Helix-turn-helix domain-containing protein</fullName>
    </submittedName>
</protein>
<proteinExistence type="predicted"/>
<feature type="domain" description="HTH cro/C1-type" evidence="1">
    <location>
        <begin position="28"/>
        <end position="82"/>
    </location>
</feature>
<dbReference type="SUPFAM" id="SSF47413">
    <property type="entry name" value="lambda repressor-like DNA-binding domains"/>
    <property type="match status" value="1"/>
</dbReference>
<dbReference type="RefSeq" id="WP_388627433.1">
    <property type="nucleotide sequence ID" value="NZ_JBIAUT010000004.1"/>
</dbReference>
<dbReference type="Pfam" id="PF13560">
    <property type="entry name" value="HTH_31"/>
    <property type="match status" value="1"/>
</dbReference>
<accession>A0ABW6U132</accession>
<organism evidence="2 3">
    <name type="scientific">Streptomyces nondiastaticus</name>
    <dbReference type="NCBI Taxonomy" id="3154512"/>
    <lineage>
        <taxon>Bacteria</taxon>
        <taxon>Bacillati</taxon>
        <taxon>Actinomycetota</taxon>
        <taxon>Actinomycetes</taxon>
        <taxon>Kitasatosporales</taxon>
        <taxon>Streptomycetaceae</taxon>
        <taxon>Streptomyces</taxon>
    </lineage>
</organism>
<evidence type="ECO:0000313" key="3">
    <source>
        <dbReference type="Proteomes" id="UP001602123"/>
    </source>
</evidence>
<dbReference type="InterPro" id="IPR010982">
    <property type="entry name" value="Lambda_DNA-bd_dom_sf"/>
</dbReference>
<dbReference type="Proteomes" id="UP001602123">
    <property type="component" value="Unassembled WGS sequence"/>
</dbReference>